<dbReference type="InterPro" id="IPR002298">
    <property type="entry name" value="DNA_polymerase_A"/>
</dbReference>
<evidence type="ECO:0000259" key="3">
    <source>
        <dbReference type="SMART" id="SM00482"/>
    </source>
</evidence>
<accession>A0A6J5LH92</accession>
<keyword evidence="2" id="KW-1194">Viral DNA replication</keyword>
<keyword evidence="1" id="KW-0235">DNA replication</keyword>
<dbReference type="SMART" id="SM00482">
    <property type="entry name" value="POLAc"/>
    <property type="match status" value="1"/>
</dbReference>
<keyword evidence="4" id="KW-0808">Transferase</keyword>
<dbReference type="EMBL" id="LR798296">
    <property type="protein sequence ID" value="CAB5222101.1"/>
    <property type="molecule type" value="Genomic_DNA"/>
</dbReference>
<dbReference type="GO" id="GO:0039693">
    <property type="term" value="P:viral DNA genome replication"/>
    <property type="evidence" value="ECO:0007669"/>
    <property type="project" value="UniProtKB-KW"/>
</dbReference>
<dbReference type="GO" id="GO:0003887">
    <property type="term" value="F:DNA-directed DNA polymerase activity"/>
    <property type="evidence" value="ECO:0007669"/>
    <property type="project" value="UniProtKB-KW"/>
</dbReference>
<dbReference type="EMBL" id="LR796239">
    <property type="protein sequence ID" value="CAB4130999.1"/>
    <property type="molecule type" value="Genomic_DNA"/>
</dbReference>
<evidence type="ECO:0000313" key="4">
    <source>
        <dbReference type="EMBL" id="CAB4130999.1"/>
    </source>
</evidence>
<proteinExistence type="predicted"/>
<organism evidence="4">
    <name type="scientific">uncultured Caudovirales phage</name>
    <dbReference type="NCBI Taxonomy" id="2100421"/>
    <lineage>
        <taxon>Viruses</taxon>
        <taxon>Duplodnaviria</taxon>
        <taxon>Heunggongvirae</taxon>
        <taxon>Uroviricota</taxon>
        <taxon>Caudoviricetes</taxon>
        <taxon>Peduoviridae</taxon>
        <taxon>Maltschvirus</taxon>
        <taxon>Maltschvirus maltsch</taxon>
    </lineage>
</organism>
<evidence type="ECO:0000256" key="2">
    <source>
        <dbReference type="ARBA" id="ARBA00023109"/>
    </source>
</evidence>
<dbReference type="Pfam" id="PF00476">
    <property type="entry name" value="DNA_pol_A"/>
    <property type="match status" value="1"/>
</dbReference>
<dbReference type="Gene3D" id="1.10.150.20">
    <property type="entry name" value="5' to 3' exonuclease, C-terminal subdomain"/>
    <property type="match status" value="1"/>
</dbReference>
<dbReference type="InterPro" id="IPR001098">
    <property type="entry name" value="DNA-dir_DNA_pol_A_palm_dom"/>
</dbReference>
<reference evidence="4" key="1">
    <citation type="submission" date="2020-04" db="EMBL/GenBank/DDBJ databases">
        <authorList>
            <person name="Chiriac C."/>
            <person name="Salcher M."/>
            <person name="Ghai R."/>
            <person name="Kavagutti S V."/>
        </authorList>
    </citation>
    <scope>NUCLEOTIDE SEQUENCE</scope>
</reference>
<dbReference type="GO" id="GO:0006261">
    <property type="term" value="P:DNA-templated DNA replication"/>
    <property type="evidence" value="ECO:0007669"/>
    <property type="project" value="InterPro"/>
</dbReference>
<protein>
    <submittedName>
        <fullName evidence="4">DNA-directed DNA polymerase, family A, palm domain containing protein</fullName>
    </submittedName>
</protein>
<keyword evidence="4" id="KW-0548">Nucleotidyltransferase</keyword>
<evidence type="ECO:0000256" key="1">
    <source>
        <dbReference type="ARBA" id="ARBA00022705"/>
    </source>
</evidence>
<dbReference type="GO" id="GO:0003677">
    <property type="term" value="F:DNA binding"/>
    <property type="evidence" value="ECO:0007669"/>
    <property type="project" value="InterPro"/>
</dbReference>
<dbReference type="PRINTS" id="PR00868">
    <property type="entry name" value="DNAPOLI"/>
</dbReference>
<dbReference type="InterPro" id="IPR043502">
    <property type="entry name" value="DNA/RNA_pol_sf"/>
</dbReference>
<dbReference type="PANTHER" id="PTHR10133">
    <property type="entry name" value="DNA POLYMERASE I"/>
    <property type="match status" value="1"/>
</dbReference>
<evidence type="ECO:0000313" key="5">
    <source>
        <dbReference type="EMBL" id="CAB5222101.1"/>
    </source>
</evidence>
<gene>
    <name evidence="4" type="ORF">UFOVP128_49</name>
    <name evidence="5" type="ORF">UFOVP243_70</name>
</gene>
<dbReference type="PANTHER" id="PTHR10133:SF27">
    <property type="entry name" value="DNA POLYMERASE NU"/>
    <property type="match status" value="1"/>
</dbReference>
<sequence>MLIQCDASQLEWRTLLELAKDQVGIEEILGGEDTHAKNQEAFELPSRLIAKIFLFRTIYRGSGWSFANDPDFMHVSAKSDFWDDMNEKFYRKYQGINACHQRWKDTCMAGNPIIGPLGRSWTCPPKRDYRGELKVPWTTLTNYPVQGTGADVMMLARIMAKKRIQDANIPCDFISTVHDSIVLDCRTSELQQLREIFDSVFADLPSRIRSVFGYDWTVPMACESKFGPNMKEMHKFS</sequence>
<keyword evidence="4" id="KW-0239">DNA-directed DNA polymerase</keyword>
<dbReference type="GO" id="GO:0006302">
    <property type="term" value="P:double-strand break repair"/>
    <property type="evidence" value="ECO:0007669"/>
    <property type="project" value="TreeGrafter"/>
</dbReference>
<dbReference type="Gene3D" id="3.30.70.370">
    <property type="match status" value="1"/>
</dbReference>
<feature type="domain" description="DNA-directed DNA polymerase family A palm" evidence="3">
    <location>
        <begin position="2"/>
        <end position="189"/>
    </location>
</feature>
<name>A0A6J5LH92_9CAUD</name>
<dbReference type="SUPFAM" id="SSF56672">
    <property type="entry name" value="DNA/RNA polymerases"/>
    <property type="match status" value="1"/>
</dbReference>